<feature type="region of interest" description="Disordered" evidence="2">
    <location>
        <begin position="104"/>
        <end position="123"/>
    </location>
</feature>
<evidence type="ECO:0008006" key="5">
    <source>
        <dbReference type="Google" id="ProtNLM"/>
    </source>
</evidence>
<evidence type="ECO:0000313" key="4">
    <source>
        <dbReference type="Proteomes" id="UP001459277"/>
    </source>
</evidence>
<feature type="region of interest" description="Disordered" evidence="2">
    <location>
        <begin position="1"/>
        <end position="30"/>
    </location>
</feature>
<keyword evidence="4" id="KW-1185">Reference proteome</keyword>
<accession>A0AAW2DRS2</accession>
<comment type="caution">
    <text evidence="3">The sequence shown here is derived from an EMBL/GenBank/DDBJ whole genome shotgun (WGS) entry which is preliminary data.</text>
</comment>
<feature type="coiled-coil region" evidence="1">
    <location>
        <begin position="164"/>
        <end position="191"/>
    </location>
</feature>
<evidence type="ECO:0000313" key="3">
    <source>
        <dbReference type="EMBL" id="KAL0011686.1"/>
    </source>
</evidence>
<keyword evidence="1" id="KW-0175">Coiled coil</keyword>
<dbReference type="Proteomes" id="UP001459277">
    <property type="component" value="Unassembled WGS sequence"/>
</dbReference>
<dbReference type="EMBL" id="JAZDWU010000002">
    <property type="protein sequence ID" value="KAL0011686.1"/>
    <property type="molecule type" value="Genomic_DNA"/>
</dbReference>
<proteinExistence type="predicted"/>
<reference evidence="3 4" key="1">
    <citation type="submission" date="2024-01" db="EMBL/GenBank/DDBJ databases">
        <title>A telomere-to-telomere, gap-free genome of sweet tea (Lithocarpus litseifolius).</title>
        <authorList>
            <person name="Zhou J."/>
        </authorList>
    </citation>
    <scope>NUCLEOTIDE SEQUENCE [LARGE SCALE GENOMIC DNA]</scope>
    <source>
        <strain evidence="3">Zhou-2022a</strain>
        <tissue evidence="3">Leaf</tissue>
    </source>
</reference>
<feature type="compositionally biased region" description="Low complexity" evidence="2">
    <location>
        <begin position="13"/>
        <end position="30"/>
    </location>
</feature>
<evidence type="ECO:0000256" key="1">
    <source>
        <dbReference type="SAM" id="Coils"/>
    </source>
</evidence>
<name>A0AAW2DRS2_9ROSI</name>
<protein>
    <recommendedName>
        <fullName evidence="5">Ty3-gypsy retrotransposon protein</fullName>
    </recommendedName>
</protein>
<feature type="compositionally biased region" description="Low complexity" evidence="2">
    <location>
        <begin position="112"/>
        <end position="123"/>
    </location>
</feature>
<dbReference type="PANTHER" id="PTHR33437:SF2">
    <property type="entry name" value="OS06G0361200 PROTEIN"/>
    <property type="match status" value="1"/>
</dbReference>
<feature type="compositionally biased region" description="Polar residues" evidence="2">
    <location>
        <begin position="1"/>
        <end position="12"/>
    </location>
</feature>
<dbReference type="PANTHER" id="PTHR33437">
    <property type="entry name" value="OS06G0361200 PROTEIN"/>
    <property type="match status" value="1"/>
</dbReference>
<evidence type="ECO:0000256" key="2">
    <source>
        <dbReference type="SAM" id="MobiDB-lite"/>
    </source>
</evidence>
<gene>
    <name evidence="3" type="ORF">SO802_006794</name>
</gene>
<organism evidence="3 4">
    <name type="scientific">Lithocarpus litseifolius</name>
    <dbReference type="NCBI Taxonomy" id="425828"/>
    <lineage>
        <taxon>Eukaryota</taxon>
        <taxon>Viridiplantae</taxon>
        <taxon>Streptophyta</taxon>
        <taxon>Embryophyta</taxon>
        <taxon>Tracheophyta</taxon>
        <taxon>Spermatophyta</taxon>
        <taxon>Magnoliopsida</taxon>
        <taxon>eudicotyledons</taxon>
        <taxon>Gunneridae</taxon>
        <taxon>Pentapetalae</taxon>
        <taxon>rosids</taxon>
        <taxon>fabids</taxon>
        <taxon>Fagales</taxon>
        <taxon>Fagaceae</taxon>
        <taxon>Lithocarpus</taxon>
    </lineage>
</organism>
<sequence>MASKKSQMSKNATKSIGGSTSNNTSTSPITRNKAKAMKFFIVKEVAGKAPVTKLTNAPPQPKTIISLITQGGRKHTFTKARDSTFILENSMLGGKSPYSTSNVESSTTSWLGSSPGSSPEVTSSIFSRSSSRTIFMLAMMTEATTVDGKIGEMGLAIAKLTKIVEEKDLQIATLMNKLEQLQDMIANTIQAQYGGAPQSSLMYSKLYTKRVDNLGMPTGMHWGLLYILQRIKPCTFEELATRAHDMELSLSSHGEKGLPIDKDTKRGDKYSKFTVEESLAITTKPIHYKKYTSIPQEKEWCLPTLKEMEERTYPFPDSDVSRLLDDLQEKKIIKLPECKRLEEMGHTNDLKYCKYHRVVSHPVEKCIVLKDIIIRLAN</sequence>
<dbReference type="AlphaFoldDB" id="A0AAW2DRS2"/>